<dbReference type="RefSeq" id="WP_215916410.1">
    <property type="nucleotide sequence ID" value="NZ_JAHKNI010000002.1"/>
</dbReference>
<dbReference type="Proteomes" id="UP000733379">
    <property type="component" value="Unassembled WGS sequence"/>
</dbReference>
<feature type="compositionally biased region" description="Basic and acidic residues" evidence="1">
    <location>
        <begin position="28"/>
        <end position="44"/>
    </location>
</feature>
<organism evidence="3 4">
    <name type="scientific">Nocardia albiluteola</name>
    <dbReference type="NCBI Taxonomy" id="2842303"/>
    <lineage>
        <taxon>Bacteria</taxon>
        <taxon>Bacillati</taxon>
        <taxon>Actinomycetota</taxon>
        <taxon>Actinomycetes</taxon>
        <taxon>Mycobacteriales</taxon>
        <taxon>Nocardiaceae</taxon>
        <taxon>Nocardia</taxon>
    </lineage>
</organism>
<dbReference type="EMBL" id="JAHKNI010000002">
    <property type="protein sequence ID" value="MBU3061542.1"/>
    <property type="molecule type" value="Genomic_DNA"/>
</dbReference>
<feature type="region of interest" description="Disordered" evidence="1">
    <location>
        <begin position="1"/>
        <end position="54"/>
    </location>
</feature>
<sequence length="102" mass="11237">MINSGDLPGLDMPDVDSHSDLGHLGSVEMHHPTQDLTGHGHPDTETVQGPHSMDVWTDMDHDGFADHLTVVDNDGDYSAWEFHHNSDGTSEWVRTDHGKIGK</sequence>
<evidence type="ECO:0000259" key="2">
    <source>
        <dbReference type="Pfam" id="PF20615"/>
    </source>
</evidence>
<evidence type="ECO:0000313" key="3">
    <source>
        <dbReference type="EMBL" id="MBU3061542.1"/>
    </source>
</evidence>
<feature type="domain" description="DUF6802" evidence="2">
    <location>
        <begin position="1"/>
        <end position="102"/>
    </location>
</feature>
<proteinExistence type="predicted"/>
<keyword evidence="4" id="KW-1185">Reference proteome</keyword>
<dbReference type="InterPro" id="IPR046543">
    <property type="entry name" value="DUF6802"/>
</dbReference>
<dbReference type="Pfam" id="PF20615">
    <property type="entry name" value="DUF6802"/>
    <property type="match status" value="1"/>
</dbReference>
<name>A0ABS6AU37_9NOCA</name>
<accession>A0ABS6AU37</accession>
<protein>
    <recommendedName>
        <fullName evidence="2">DUF6802 domain-containing protein</fullName>
    </recommendedName>
</protein>
<comment type="caution">
    <text evidence="3">The sequence shown here is derived from an EMBL/GenBank/DDBJ whole genome shotgun (WGS) entry which is preliminary data.</text>
</comment>
<evidence type="ECO:0000313" key="4">
    <source>
        <dbReference type="Proteomes" id="UP000733379"/>
    </source>
</evidence>
<reference evidence="3 4" key="1">
    <citation type="submission" date="2021-06" db="EMBL/GenBank/DDBJ databases">
        <title>Actinomycetes sequencing.</title>
        <authorList>
            <person name="Shan Q."/>
        </authorList>
    </citation>
    <scope>NUCLEOTIDE SEQUENCE [LARGE SCALE GENOMIC DNA]</scope>
    <source>
        <strain evidence="3 4">NEAU-G5</strain>
    </source>
</reference>
<evidence type="ECO:0000256" key="1">
    <source>
        <dbReference type="SAM" id="MobiDB-lite"/>
    </source>
</evidence>
<gene>
    <name evidence="3" type="ORF">KO481_08400</name>
</gene>